<accession>A0AAE3FGC5</accession>
<dbReference type="Gene3D" id="3.40.50.720">
    <property type="entry name" value="NAD(P)-binding Rossmann-like Domain"/>
    <property type="match status" value="2"/>
</dbReference>
<sequence>MDIAVFVGLQSPTDSVYSEDVTERLFSALEFPLGKKAVGKEELCDYSDILAQVKYIFTTWGMFSLTEVEIKRIFPALKGVFYAAGSVQSFAKQFLACGVSVYSAWAANAVPVAEYTFAQITLANSGFFGRLHVPGEAGWENRDNGLPYPGNYEATVGIIGAGMIGSMVAEKVMDSLQRMKVIVFDPFLSDERAEKLDVRKCSLEELFETSDVITNHLANNAQTVGMLNYRLFSMMKPYAAFINTGRGAQVVEDDLCRAMKEVPTRTAVLDVTVSEPPAPDSEFYRLKNVYLTPHVAGSLGNEVHRMSEYMYEEFQRVSNGEPARYSVTEKMLKTMA</sequence>
<comment type="similarity">
    <text evidence="1">Belongs to the D-isomer specific 2-hydroxyacid dehydrogenase family.</text>
</comment>
<reference evidence="5 6" key="1">
    <citation type="submission" date="2022-03" db="EMBL/GenBank/DDBJ databases">
        <title>Metagenome-assembled genomes from swine fecal metagenomes.</title>
        <authorList>
            <person name="Holman D.B."/>
            <person name="Kommadath A."/>
        </authorList>
    </citation>
    <scope>NUCLEOTIDE SEQUENCE [LARGE SCALE GENOMIC DNA]</scope>
    <source>
        <strain evidence="5">SUG147</strain>
    </source>
</reference>
<gene>
    <name evidence="5" type="ORF">MR241_01320</name>
</gene>
<dbReference type="PANTHER" id="PTHR42789">
    <property type="entry name" value="D-ISOMER SPECIFIC 2-HYDROXYACID DEHYDROGENASE FAMILY PROTEIN (AFU_ORTHOLOGUE AFUA_6G10090)"/>
    <property type="match status" value="1"/>
</dbReference>
<proteinExistence type="inferred from homology"/>
<evidence type="ECO:0000256" key="3">
    <source>
        <dbReference type="ARBA" id="ARBA00023027"/>
    </source>
</evidence>
<dbReference type="SUPFAM" id="SSF51735">
    <property type="entry name" value="NAD(P)-binding Rossmann-fold domains"/>
    <property type="match status" value="1"/>
</dbReference>
<evidence type="ECO:0000313" key="6">
    <source>
        <dbReference type="Proteomes" id="UP001139365"/>
    </source>
</evidence>
<dbReference type="GO" id="GO:0051287">
    <property type="term" value="F:NAD binding"/>
    <property type="evidence" value="ECO:0007669"/>
    <property type="project" value="InterPro"/>
</dbReference>
<keyword evidence="3" id="KW-0520">NAD</keyword>
<evidence type="ECO:0000313" key="5">
    <source>
        <dbReference type="EMBL" id="MCI5754915.1"/>
    </source>
</evidence>
<dbReference type="Proteomes" id="UP001139365">
    <property type="component" value="Unassembled WGS sequence"/>
</dbReference>
<organism evidence="5 6">
    <name type="scientific">Candidatus Colimorpha enterica</name>
    <dbReference type="NCBI Taxonomy" id="3083063"/>
    <lineage>
        <taxon>Bacteria</taxon>
        <taxon>Pseudomonadati</taxon>
        <taxon>Bacteroidota</taxon>
        <taxon>Bacteroidia</taxon>
        <taxon>Bacteroidales</taxon>
        <taxon>Candidatus Colimorpha</taxon>
    </lineage>
</organism>
<feature type="domain" description="D-isomer specific 2-hydroxyacid dehydrogenase NAD-binding" evidence="4">
    <location>
        <begin position="139"/>
        <end position="296"/>
    </location>
</feature>
<comment type="caution">
    <text evidence="5">The sequence shown here is derived from an EMBL/GenBank/DDBJ whole genome shotgun (WGS) entry which is preliminary data.</text>
</comment>
<dbReference type="InterPro" id="IPR050857">
    <property type="entry name" value="D-2-hydroxyacid_DH"/>
</dbReference>
<name>A0AAE3FGC5_9BACT</name>
<dbReference type="PANTHER" id="PTHR42789:SF1">
    <property type="entry name" value="D-ISOMER SPECIFIC 2-HYDROXYACID DEHYDROGENASE FAMILY PROTEIN (AFU_ORTHOLOGUE AFUA_6G10090)"/>
    <property type="match status" value="1"/>
</dbReference>
<evidence type="ECO:0000256" key="1">
    <source>
        <dbReference type="ARBA" id="ARBA00005854"/>
    </source>
</evidence>
<dbReference type="InterPro" id="IPR036291">
    <property type="entry name" value="NAD(P)-bd_dom_sf"/>
</dbReference>
<dbReference type="InterPro" id="IPR006140">
    <property type="entry name" value="D-isomer_DH_NAD-bd"/>
</dbReference>
<dbReference type="Pfam" id="PF02826">
    <property type="entry name" value="2-Hacid_dh_C"/>
    <property type="match status" value="1"/>
</dbReference>
<dbReference type="CDD" id="cd12167">
    <property type="entry name" value="2-Hacid_dh_8"/>
    <property type="match status" value="1"/>
</dbReference>
<evidence type="ECO:0000256" key="2">
    <source>
        <dbReference type="ARBA" id="ARBA00023002"/>
    </source>
</evidence>
<keyword evidence="2" id="KW-0560">Oxidoreductase</keyword>
<dbReference type="GO" id="GO:0016491">
    <property type="term" value="F:oxidoreductase activity"/>
    <property type="evidence" value="ECO:0007669"/>
    <property type="project" value="UniProtKB-KW"/>
</dbReference>
<protein>
    <submittedName>
        <fullName evidence="5">Hydroxyacid dehydrogenase</fullName>
    </submittedName>
</protein>
<dbReference type="EMBL" id="JALEMU010000024">
    <property type="protein sequence ID" value="MCI5754915.1"/>
    <property type="molecule type" value="Genomic_DNA"/>
</dbReference>
<dbReference type="AlphaFoldDB" id="A0AAE3FGC5"/>
<evidence type="ECO:0000259" key="4">
    <source>
        <dbReference type="Pfam" id="PF02826"/>
    </source>
</evidence>